<dbReference type="SUPFAM" id="SSF51905">
    <property type="entry name" value="FAD/NAD(P)-binding domain"/>
    <property type="match status" value="1"/>
</dbReference>
<proteinExistence type="predicted"/>
<organism evidence="8 9">
    <name type="scientific">Tectimicrobiota bacterium</name>
    <dbReference type="NCBI Taxonomy" id="2528274"/>
    <lineage>
        <taxon>Bacteria</taxon>
        <taxon>Pseudomonadati</taxon>
        <taxon>Nitrospinota/Tectimicrobiota group</taxon>
        <taxon>Candidatus Tectimicrobiota</taxon>
    </lineage>
</organism>
<evidence type="ECO:0000313" key="9">
    <source>
        <dbReference type="Proteomes" id="UP000712673"/>
    </source>
</evidence>
<evidence type="ECO:0000256" key="3">
    <source>
        <dbReference type="ARBA" id="ARBA00022827"/>
    </source>
</evidence>
<comment type="caution">
    <text evidence="8">The sequence shown here is derived from an EMBL/GenBank/DDBJ whole genome shotgun (WGS) entry which is preliminary data.</text>
</comment>
<dbReference type="GO" id="GO:0004497">
    <property type="term" value="F:monooxygenase activity"/>
    <property type="evidence" value="ECO:0007669"/>
    <property type="project" value="UniProtKB-KW"/>
</dbReference>
<dbReference type="InterPro" id="IPR050493">
    <property type="entry name" value="FAD-dep_Monooxygenase_BioMet"/>
</dbReference>
<dbReference type="PRINTS" id="PR00420">
    <property type="entry name" value="RNGMNOXGNASE"/>
</dbReference>
<name>A0A938B340_UNCTE</name>
<sequence>MITSLRITIIGAGIGGLTAALALQRRGFRPRVYERAAIVREIGAGVVIWPNARRALRDLEIDVALAARSSQVHRAYLCDYATGKMVNIRWGEPLVEQHGMGNLQVHRADLHGLLLTAVLANDAEAVHPHHTFVRLDQDADGVTVAFANGARLRSDVVIGADGNASAVRSQVFPGEMPLFNGQVSFRALIPWPLLPPSIAERQYAMYPGPQRMLLHYPLRGGQLMNLIGTGRAAAWEEEGWTIPASNAEFVAAYADFAPELLTMIRAIPEGALFKWGLRDREPLATWTHGRVAMLGDAAHPMTPFLGQGACIAIEDGLVLGRAFAVAGSIEEALARYEAARKPRGTTVQRLSREQGRHLQASRAGQAAPDLGLLDYDPVTVPV</sequence>
<keyword evidence="5 8" id="KW-0503">Monooxygenase</keyword>
<evidence type="ECO:0000256" key="5">
    <source>
        <dbReference type="ARBA" id="ARBA00023033"/>
    </source>
</evidence>
<dbReference type="Pfam" id="PF01494">
    <property type="entry name" value="FAD_binding_3"/>
    <property type="match status" value="1"/>
</dbReference>
<evidence type="ECO:0000256" key="4">
    <source>
        <dbReference type="ARBA" id="ARBA00023002"/>
    </source>
</evidence>
<dbReference type="Gene3D" id="3.50.50.60">
    <property type="entry name" value="FAD/NAD(P)-binding domain"/>
    <property type="match status" value="1"/>
</dbReference>
<gene>
    <name evidence="8" type="ORF">FJZ47_12735</name>
</gene>
<comment type="cofactor">
    <cofactor evidence="1">
        <name>FAD</name>
        <dbReference type="ChEBI" id="CHEBI:57692"/>
    </cofactor>
</comment>
<feature type="domain" description="FAD-binding" evidence="7">
    <location>
        <begin position="7"/>
        <end position="349"/>
    </location>
</feature>
<protein>
    <submittedName>
        <fullName evidence="8">Monooxygenase</fullName>
    </submittedName>
</protein>
<dbReference type="GO" id="GO:0071949">
    <property type="term" value="F:FAD binding"/>
    <property type="evidence" value="ECO:0007669"/>
    <property type="project" value="InterPro"/>
</dbReference>
<evidence type="ECO:0000259" key="7">
    <source>
        <dbReference type="Pfam" id="PF01494"/>
    </source>
</evidence>
<dbReference type="AlphaFoldDB" id="A0A938B340"/>
<keyword evidence="2" id="KW-0285">Flavoprotein</keyword>
<dbReference type="EMBL" id="VGLS01000375">
    <property type="protein sequence ID" value="MBM3224654.1"/>
    <property type="molecule type" value="Genomic_DNA"/>
</dbReference>
<evidence type="ECO:0000256" key="2">
    <source>
        <dbReference type="ARBA" id="ARBA00022630"/>
    </source>
</evidence>
<evidence type="ECO:0000313" key="8">
    <source>
        <dbReference type="EMBL" id="MBM3224654.1"/>
    </source>
</evidence>
<dbReference type="SUPFAM" id="SSF54373">
    <property type="entry name" value="FAD-linked reductases, C-terminal domain"/>
    <property type="match status" value="1"/>
</dbReference>
<dbReference type="PANTHER" id="PTHR13789">
    <property type="entry name" value="MONOOXYGENASE"/>
    <property type="match status" value="1"/>
</dbReference>
<evidence type="ECO:0000256" key="6">
    <source>
        <dbReference type="SAM" id="MobiDB-lite"/>
    </source>
</evidence>
<evidence type="ECO:0000256" key="1">
    <source>
        <dbReference type="ARBA" id="ARBA00001974"/>
    </source>
</evidence>
<keyword evidence="4" id="KW-0560">Oxidoreductase</keyword>
<accession>A0A938B340</accession>
<keyword evidence="3" id="KW-0274">FAD</keyword>
<reference evidence="8" key="1">
    <citation type="submission" date="2019-03" db="EMBL/GenBank/DDBJ databases">
        <title>Lake Tanganyika Metagenome-Assembled Genomes (MAGs).</title>
        <authorList>
            <person name="Tran P."/>
        </authorList>
    </citation>
    <scope>NUCLEOTIDE SEQUENCE</scope>
    <source>
        <strain evidence="8">K_DeepCast_65m_m2_066</strain>
    </source>
</reference>
<dbReference type="InterPro" id="IPR002938">
    <property type="entry name" value="FAD-bd"/>
</dbReference>
<dbReference type="Proteomes" id="UP000712673">
    <property type="component" value="Unassembled WGS sequence"/>
</dbReference>
<feature type="region of interest" description="Disordered" evidence="6">
    <location>
        <begin position="344"/>
        <end position="364"/>
    </location>
</feature>
<dbReference type="InterPro" id="IPR036188">
    <property type="entry name" value="FAD/NAD-bd_sf"/>
</dbReference>
<dbReference type="PANTHER" id="PTHR13789:SF318">
    <property type="entry name" value="GERANYLGERANYL DIPHOSPHATE REDUCTASE"/>
    <property type="match status" value="1"/>
</dbReference>